<evidence type="ECO:0000313" key="2">
    <source>
        <dbReference type="WBParaSite" id="ES5_v2.g19761.t1"/>
    </source>
</evidence>
<dbReference type="Proteomes" id="UP000887579">
    <property type="component" value="Unplaced"/>
</dbReference>
<organism evidence="1 2">
    <name type="scientific">Panagrolaimus sp. ES5</name>
    <dbReference type="NCBI Taxonomy" id="591445"/>
    <lineage>
        <taxon>Eukaryota</taxon>
        <taxon>Metazoa</taxon>
        <taxon>Ecdysozoa</taxon>
        <taxon>Nematoda</taxon>
        <taxon>Chromadorea</taxon>
        <taxon>Rhabditida</taxon>
        <taxon>Tylenchina</taxon>
        <taxon>Panagrolaimomorpha</taxon>
        <taxon>Panagrolaimoidea</taxon>
        <taxon>Panagrolaimidae</taxon>
        <taxon>Panagrolaimus</taxon>
    </lineage>
</organism>
<sequence>MAGSWYSPNQALGIALAFVMLDIFVVMMGLMWDGKFFTVDNVVHWFDFRNYDFRKNPVDFLGVAIIRVSVLMGGAVGVFSNPQHGPAVMDKYSNLAFAIILIIIAFSPTKLLAFYEFEENKLVIGDWILMLWCVFASLAVQGIWVSVFARVRESPPHSGFTRLYDHEDEEYYAELQRKEEEKDAQKRETFKMLFRLFGYMAKEWAYYAVAFSFLLLYSLSRVFTPYYTGEVVASVFGKDASYEKLHRTVGIMALLSLSGAIFGGFRGEIVSRLNADCQTMSNTLSLYMNVLTRNVTMLFGSLIFMFSLSWRLSMVTFIAIPIIFLVSKVYGVYYDRLAEEAQASIAKANDVAEEVLSAVRTVKSFACERYESLRFLTFLNVTLSIGARKAVAHVGFLLTTELLQMGILTVVLFYGGHLVIMGKELGEVWNGLMQA</sequence>
<accession>A0AC34FQR9</accession>
<evidence type="ECO:0000313" key="1">
    <source>
        <dbReference type="Proteomes" id="UP000887579"/>
    </source>
</evidence>
<proteinExistence type="predicted"/>
<protein>
    <submittedName>
        <fullName evidence="2">ABC transmembrane type-1 domain-containing protein</fullName>
    </submittedName>
</protein>
<dbReference type="WBParaSite" id="ES5_v2.g19761.t1">
    <property type="protein sequence ID" value="ES5_v2.g19761.t1"/>
    <property type="gene ID" value="ES5_v2.g19761"/>
</dbReference>
<reference evidence="2" key="1">
    <citation type="submission" date="2022-11" db="UniProtKB">
        <authorList>
            <consortium name="WormBaseParasite"/>
        </authorList>
    </citation>
    <scope>IDENTIFICATION</scope>
</reference>
<name>A0AC34FQR9_9BILA</name>